<reference evidence="1 2" key="1">
    <citation type="submission" date="2017-07" db="EMBL/GenBank/DDBJ databases">
        <title>Phylogenetic study on the rhizospheric bacterium Ochrobactrum sp. A44.</title>
        <authorList>
            <person name="Krzyzanowska D.M."/>
            <person name="Ossowicki A."/>
            <person name="Rajewska M."/>
            <person name="Maciag T."/>
            <person name="Kaczynski Z."/>
            <person name="Czerwicka M."/>
            <person name="Jafra S."/>
        </authorList>
    </citation>
    <scope>NUCLEOTIDE SEQUENCE [LARGE SCALE GENOMIC DNA]</scope>
    <source>
        <strain evidence="1 2">A44</strain>
        <plasmid evidence="1 2">unnamed1</plasmid>
    </source>
</reference>
<keyword evidence="1" id="KW-0614">Plasmid</keyword>
<dbReference type="KEGG" id="och:CES85_2953"/>
<evidence type="ECO:0000313" key="1">
    <source>
        <dbReference type="EMBL" id="ASV87792.1"/>
    </source>
</evidence>
<sequence>MIKYQQNTDPLTQDSDVKYLTENSDLSPLQAKELIEKIGRNRIELLKKAKNFKAES</sequence>
<evidence type="ECO:0008006" key="3">
    <source>
        <dbReference type="Google" id="ProtNLM"/>
    </source>
</evidence>
<dbReference type="Proteomes" id="UP000215256">
    <property type="component" value="Plasmid unnamed1"/>
</dbReference>
<dbReference type="RefSeq" id="WP_095448182.1">
    <property type="nucleotide sequence ID" value="NZ_CP022605.1"/>
</dbReference>
<dbReference type="EMBL" id="CP022605">
    <property type="protein sequence ID" value="ASV87792.1"/>
    <property type="molecule type" value="Genomic_DNA"/>
</dbReference>
<gene>
    <name evidence="1" type="ORF">CES85_2953</name>
</gene>
<name>A0A248UMD1_9HYPH</name>
<dbReference type="OrthoDB" id="8087200at2"/>
<proteinExistence type="predicted"/>
<protein>
    <recommendedName>
        <fullName evidence="3">DUF3606 domain-containing protein</fullName>
    </recommendedName>
</protein>
<organism evidence="1 2">
    <name type="scientific">Ochrobactrum quorumnocens</name>
    <dbReference type="NCBI Taxonomy" id="271865"/>
    <lineage>
        <taxon>Bacteria</taxon>
        <taxon>Pseudomonadati</taxon>
        <taxon>Pseudomonadota</taxon>
        <taxon>Alphaproteobacteria</taxon>
        <taxon>Hyphomicrobiales</taxon>
        <taxon>Brucellaceae</taxon>
        <taxon>Brucella/Ochrobactrum group</taxon>
        <taxon>Ochrobactrum</taxon>
    </lineage>
</organism>
<geneLocation type="plasmid" evidence="1 2">
    <name>unnamed1</name>
</geneLocation>
<accession>A0A248UMD1</accession>
<dbReference type="AlphaFoldDB" id="A0A248UMD1"/>
<evidence type="ECO:0000313" key="2">
    <source>
        <dbReference type="Proteomes" id="UP000215256"/>
    </source>
</evidence>